<organism evidence="2 3">
    <name type="scientific">Pleuronectes platessa</name>
    <name type="common">European plaice</name>
    <dbReference type="NCBI Taxonomy" id="8262"/>
    <lineage>
        <taxon>Eukaryota</taxon>
        <taxon>Metazoa</taxon>
        <taxon>Chordata</taxon>
        <taxon>Craniata</taxon>
        <taxon>Vertebrata</taxon>
        <taxon>Euteleostomi</taxon>
        <taxon>Actinopterygii</taxon>
        <taxon>Neopterygii</taxon>
        <taxon>Teleostei</taxon>
        <taxon>Neoteleostei</taxon>
        <taxon>Acanthomorphata</taxon>
        <taxon>Carangaria</taxon>
        <taxon>Pleuronectiformes</taxon>
        <taxon>Pleuronectoidei</taxon>
        <taxon>Pleuronectidae</taxon>
        <taxon>Pleuronectes</taxon>
    </lineage>
</organism>
<name>A0A9N7YWH2_PLEPL</name>
<dbReference type="AlphaFoldDB" id="A0A9N7YWH2"/>
<evidence type="ECO:0000313" key="2">
    <source>
        <dbReference type="EMBL" id="CAB1440969.1"/>
    </source>
</evidence>
<gene>
    <name evidence="2" type="ORF">PLEPLA_LOCUS28762</name>
</gene>
<feature type="region of interest" description="Disordered" evidence="1">
    <location>
        <begin position="74"/>
        <end position="111"/>
    </location>
</feature>
<sequence>MLQLNDSMEPESPGAAILHPAETEVGMEAALHLLWTNEVVQSAAGMRGPRQKLNGTVIRPMRRKRESLLLLKTGRRTDPGAPLQTTAQTWGFGQNGDSETDNMDSRNGSFL</sequence>
<dbReference type="EMBL" id="CADEAL010002550">
    <property type="protein sequence ID" value="CAB1440969.1"/>
    <property type="molecule type" value="Genomic_DNA"/>
</dbReference>
<comment type="caution">
    <text evidence="2">The sequence shown here is derived from an EMBL/GenBank/DDBJ whole genome shotgun (WGS) entry which is preliminary data.</text>
</comment>
<proteinExistence type="predicted"/>
<dbReference type="Proteomes" id="UP001153269">
    <property type="component" value="Unassembled WGS sequence"/>
</dbReference>
<feature type="compositionally biased region" description="Polar residues" evidence="1">
    <location>
        <begin position="83"/>
        <end position="97"/>
    </location>
</feature>
<keyword evidence="3" id="KW-1185">Reference proteome</keyword>
<evidence type="ECO:0000256" key="1">
    <source>
        <dbReference type="SAM" id="MobiDB-lite"/>
    </source>
</evidence>
<protein>
    <submittedName>
        <fullName evidence="2">Uncharacterized protein</fullName>
    </submittedName>
</protein>
<reference evidence="2" key="1">
    <citation type="submission" date="2020-03" db="EMBL/GenBank/DDBJ databases">
        <authorList>
            <person name="Weist P."/>
        </authorList>
    </citation>
    <scope>NUCLEOTIDE SEQUENCE</scope>
</reference>
<evidence type="ECO:0000313" key="3">
    <source>
        <dbReference type="Proteomes" id="UP001153269"/>
    </source>
</evidence>
<accession>A0A9N7YWH2</accession>